<dbReference type="KEGG" id="rhoz:GXP67_21430"/>
<feature type="transmembrane region" description="Helical" evidence="1">
    <location>
        <begin position="16"/>
        <end position="36"/>
    </location>
</feature>
<keyword evidence="1" id="KW-0812">Transmembrane</keyword>
<evidence type="ECO:0000256" key="1">
    <source>
        <dbReference type="SAM" id="Phobius"/>
    </source>
</evidence>
<name>A0A6C0GLW4_9BACT</name>
<reference evidence="2 3" key="1">
    <citation type="submission" date="2020-01" db="EMBL/GenBank/DDBJ databases">
        <authorList>
            <person name="Kim M.K."/>
        </authorList>
    </citation>
    <scope>NUCLEOTIDE SEQUENCE [LARGE SCALE GENOMIC DNA]</scope>
    <source>
        <strain evidence="2 3">172606-1</strain>
    </source>
</reference>
<evidence type="ECO:0000313" key="3">
    <source>
        <dbReference type="Proteomes" id="UP000480178"/>
    </source>
</evidence>
<dbReference type="Pfam" id="PF09527">
    <property type="entry name" value="ATPase_gene1"/>
    <property type="match status" value="1"/>
</dbReference>
<dbReference type="RefSeq" id="WP_162445021.1">
    <property type="nucleotide sequence ID" value="NZ_CP048222.1"/>
</dbReference>
<gene>
    <name evidence="2" type="ORF">GXP67_21430</name>
</gene>
<dbReference type="Proteomes" id="UP000480178">
    <property type="component" value="Chromosome"/>
</dbReference>
<proteinExistence type="predicted"/>
<keyword evidence="3" id="KW-1185">Reference proteome</keyword>
<dbReference type="InterPro" id="IPR032820">
    <property type="entry name" value="ATPase_put"/>
</dbReference>
<keyword evidence="1" id="KW-1133">Transmembrane helix</keyword>
<sequence>MDTDNLKNKKSQLNNYIKYTGLGFQMLAAIGLGVWGGMKLDKWLELKFPAFMVALPCLALIGSLIALIKSLPKE</sequence>
<feature type="transmembrane region" description="Helical" evidence="1">
    <location>
        <begin position="48"/>
        <end position="68"/>
    </location>
</feature>
<dbReference type="AlphaFoldDB" id="A0A6C0GLW4"/>
<evidence type="ECO:0000313" key="2">
    <source>
        <dbReference type="EMBL" id="QHT69026.1"/>
    </source>
</evidence>
<organism evidence="2 3">
    <name type="scientific">Rhodocytophaga rosea</name>
    <dbReference type="NCBI Taxonomy" id="2704465"/>
    <lineage>
        <taxon>Bacteria</taxon>
        <taxon>Pseudomonadati</taxon>
        <taxon>Bacteroidota</taxon>
        <taxon>Cytophagia</taxon>
        <taxon>Cytophagales</taxon>
        <taxon>Rhodocytophagaceae</taxon>
        <taxon>Rhodocytophaga</taxon>
    </lineage>
</organism>
<accession>A0A6C0GLW4</accession>
<keyword evidence="1" id="KW-0472">Membrane</keyword>
<dbReference type="EMBL" id="CP048222">
    <property type="protein sequence ID" value="QHT69026.1"/>
    <property type="molecule type" value="Genomic_DNA"/>
</dbReference>
<protein>
    <submittedName>
        <fullName evidence="2">AtpZ/AtpI family protein</fullName>
    </submittedName>
</protein>